<dbReference type="GO" id="GO:0012505">
    <property type="term" value="C:endomembrane system"/>
    <property type="evidence" value="ECO:0007669"/>
    <property type="project" value="TreeGrafter"/>
</dbReference>
<evidence type="ECO:0008006" key="10">
    <source>
        <dbReference type="Google" id="ProtNLM"/>
    </source>
</evidence>
<reference evidence="8 9" key="1">
    <citation type="submission" date="2015-03" db="EMBL/GenBank/DDBJ databases">
        <title>Draft genome of the nematode, Opisthorchis viverrini.</title>
        <authorList>
            <person name="Mitreva M."/>
        </authorList>
    </citation>
    <scope>NUCLEOTIDE SEQUENCE [LARGE SCALE GENOMIC DNA]</scope>
    <source>
        <strain evidence="8">Khon Kaen</strain>
    </source>
</reference>
<dbReference type="Proteomes" id="UP000243686">
    <property type="component" value="Unassembled WGS sequence"/>
</dbReference>
<dbReference type="EMBL" id="KV894373">
    <property type="protein sequence ID" value="OON18263.1"/>
    <property type="molecule type" value="Genomic_DNA"/>
</dbReference>
<dbReference type="PANTHER" id="PTHR21347:SF14">
    <property type="entry name" value="LIPID SCRAMBLASE CLPTM1-RELATED"/>
    <property type="match status" value="1"/>
</dbReference>
<keyword evidence="7" id="KW-0732">Signal</keyword>
<evidence type="ECO:0000256" key="7">
    <source>
        <dbReference type="SAM" id="SignalP"/>
    </source>
</evidence>
<comment type="subcellular location">
    <subcellularLocation>
        <location evidence="1">Membrane</location>
        <topology evidence="1">Multi-pass membrane protein</topology>
    </subcellularLocation>
</comment>
<feature type="signal peptide" evidence="7">
    <location>
        <begin position="1"/>
        <end position="20"/>
    </location>
</feature>
<feature type="compositionally biased region" description="Low complexity" evidence="6">
    <location>
        <begin position="89"/>
        <end position="99"/>
    </location>
</feature>
<sequence length="115" mass="12893">MHKQLFVCCLLGTANSRTFAETVAVCCIGSDVIFFIYLYQRWIYPMDPNRINEFGVSKQMLDKTEGIATPESNGQLLLEDQASIETSRPAAAATAEPETSGTRQRRRNMPTTQEN</sequence>
<keyword evidence="9" id="KW-1185">Reference proteome</keyword>
<evidence type="ECO:0000256" key="2">
    <source>
        <dbReference type="ARBA" id="ARBA00009310"/>
    </source>
</evidence>
<dbReference type="GO" id="GO:0016020">
    <property type="term" value="C:membrane"/>
    <property type="evidence" value="ECO:0007669"/>
    <property type="project" value="UniProtKB-SubCell"/>
</dbReference>
<evidence type="ECO:0000313" key="8">
    <source>
        <dbReference type="EMBL" id="OON18263.1"/>
    </source>
</evidence>
<proteinExistence type="inferred from homology"/>
<protein>
    <recommendedName>
        <fullName evidence="10">Cleft lip and palate transmembrane protein 1</fullName>
    </recommendedName>
</protein>
<keyword evidence="3" id="KW-0812">Transmembrane</keyword>
<evidence type="ECO:0000256" key="5">
    <source>
        <dbReference type="ARBA" id="ARBA00023136"/>
    </source>
</evidence>
<evidence type="ECO:0000313" key="9">
    <source>
        <dbReference type="Proteomes" id="UP000243686"/>
    </source>
</evidence>
<feature type="chain" id="PRO_5012910435" description="Cleft lip and palate transmembrane protein 1" evidence="7">
    <location>
        <begin position="21"/>
        <end position="115"/>
    </location>
</feature>
<dbReference type="PANTHER" id="PTHR21347">
    <property type="entry name" value="CLEFT LIP AND PALATE ASSOCIATED TRANSMEMBRANE PROTEIN-RELATED"/>
    <property type="match status" value="1"/>
</dbReference>
<gene>
    <name evidence="8" type="ORF">X801_05883</name>
</gene>
<evidence type="ECO:0000256" key="4">
    <source>
        <dbReference type="ARBA" id="ARBA00022989"/>
    </source>
</evidence>
<dbReference type="AlphaFoldDB" id="A0A1S8WVJ6"/>
<organism evidence="8 9">
    <name type="scientific">Opisthorchis viverrini</name>
    <name type="common">Southeast Asian liver fluke</name>
    <dbReference type="NCBI Taxonomy" id="6198"/>
    <lineage>
        <taxon>Eukaryota</taxon>
        <taxon>Metazoa</taxon>
        <taxon>Spiralia</taxon>
        <taxon>Lophotrochozoa</taxon>
        <taxon>Platyhelminthes</taxon>
        <taxon>Trematoda</taxon>
        <taxon>Digenea</taxon>
        <taxon>Opisthorchiida</taxon>
        <taxon>Opisthorchiata</taxon>
        <taxon>Opisthorchiidae</taxon>
        <taxon>Opisthorchis</taxon>
    </lineage>
</organism>
<name>A0A1S8WVJ6_OPIVI</name>
<keyword evidence="5" id="KW-0472">Membrane</keyword>
<comment type="similarity">
    <text evidence="2">Belongs to the CLPTM1 family.</text>
</comment>
<dbReference type="InterPro" id="IPR008429">
    <property type="entry name" value="CLPTM1"/>
</dbReference>
<keyword evidence="4" id="KW-1133">Transmembrane helix</keyword>
<evidence type="ECO:0000256" key="6">
    <source>
        <dbReference type="SAM" id="MobiDB-lite"/>
    </source>
</evidence>
<evidence type="ECO:0000256" key="3">
    <source>
        <dbReference type="ARBA" id="ARBA00022692"/>
    </source>
</evidence>
<accession>A0A1S8WVJ6</accession>
<feature type="region of interest" description="Disordered" evidence="6">
    <location>
        <begin position="85"/>
        <end position="115"/>
    </location>
</feature>
<evidence type="ECO:0000256" key="1">
    <source>
        <dbReference type="ARBA" id="ARBA00004141"/>
    </source>
</evidence>